<gene>
    <name evidence="3" type="ORF">GCM10023205_59770</name>
</gene>
<feature type="region of interest" description="Disordered" evidence="1">
    <location>
        <begin position="192"/>
        <end position="309"/>
    </location>
</feature>
<dbReference type="PROSITE" id="PS51318">
    <property type="entry name" value="TAT"/>
    <property type="match status" value="1"/>
</dbReference>
<dbReference type="RefSeq" id="WP_345678845.1">
    <property type="nucleotide sequence ID" value="NZ_BAABHS010000025.1"/>
</dbReference>
<dbReference type="InterPro" id="IPR006311">
    <property type="entry name" value="TAT_signal"/>
</dbReference>
<dbReference type="EMBL" id="BAABHS010000025">
    <property type="protein sequence ID" value="GAA4982386.1"/>
    <property type="molecule type" value="Genomic_DNA"/>
</dbReference>
<keyword evidence="2" id="KW-0732">Signal</keyword>
<accession>A0ABP9HZA8</accession>
<comment type="caution">
    <text evidence="3">The sequence shown here is derived from an EMBL/GenBank/DDBJ whole genome shotgun (WGS) entry which is preliminary data.</text>
</comment>
<evidence type="ECO:0008006" key="5">
    <source>
        <dbReference type="Google" id="ProtNLM"/>
    </source>
</evidence>
<dbReference type="PRINTS" id="PR01217">
    <property type="entry name" value="PRICHEXTENSN"/>
</dbReference>
<feature type="chain" id="PRO_5046611827" description="WxL domain surface cell wall-binding" evidence="2">
    <location>
        <begin position="41"/>
        <end position="454"/>
    </location>
</feature>
<reference evidence="4" key="1">
    <citation type="journal article" date="2019" name="Int. J. Syst. Evol. Microbiol.">
        <title>The Global Catalogue of Microorganisms (GCM) 10K type strain sequencing project: providing services to taxonomists for standard genome sequencing and annotation.</title>
        <authorList>
            <consortium name="The Broad Institute Genomics Platform"/>
            <consortium name="The Broad Institute Genome Sequencing Center for Infectious Disease"/>
            <person name="Wu L."/>
            <person name="Ma J."/>
        </authorList>
    </citation>
    <scope>NUCLEOTIDE SEQUENCE [LARGE SCALE GENOMIC DNA]</scope>
    <source>
        <strain evidence="4">JCM 17986</strain>
    </source>
</reference>
<feature type="compositionally biased region" description="Pro residues" evidence="1">
    <location>
        <begin position="196"/>
        <end position="206"/>
    </location>
</feature>
<proteinExistence type="predicted"/>
<protein>
    <recommendedName>
        <fullName evidence="5">WxL domain surface cell wall-binding</fullName>
    </recommendedName>
</protein>
<evidence type="ECO:0000256" key="2">
    <source>
        <dbReference type="SAM" id="SignalP"/>
    </source>
</evidence>
<evidence type="ECO:0000313" key="4">
    <source>
        <dbReference type="Proteomes" id="UP001500466"/>
    </source>
</evidence>
<dbReference type="Proteomes" id="UP001500466">
    <property type="component" value="Unassembled WGS sequence"/>
</dbReference>
<evidence type="ECO:0000256" key="1">
    <source>
        <dbReference type="SAM" id="MobiDB-lite"/>
    </source>
</evidence>
<feature type="signal peptide" evidence="2">
    <location>
        <begin position="1"/>
        <end position="40"/>
    </location>
</feature>
<sequence>MHERTRSIRSRPRRTGVAAGAALALSAAGLAAVLAPAANAAAPVTLTTHCVLPAGLGEGEGPQDVTVELTPAVVAPGGSVHAKITLGPGSTANATGAAQAPTTPSIDLVMRGGATGTVTVTGPEVPLDSAPGVVPMIPPYEGDFTVPAEANGPIEFTVGRLVTSVRTDTDPQQTVCAVVAGGDLAAAAVTADVNAPPTPTPTPSTPATPTSPGRPTAPSTWTPPTTPTQPSDPAASPTADPTGSAPGTATGTPPATGGATSAPATPAAGGTPSTQAAAPPAKAPAQVPASPARAPLAADGTGPGAQPAAVQLPPTLAMAQNGGAIDFGTVALNGQAQTVNGTLNQVTVTDGRGTNLGWSLTGTMSDLLSANGTDKIPAGNIGWTPSCAAQEGSLSQVANGPAGQLGAVPTTLCSQAASEQTTGGVFTADAGMTLTTPQFTASGGYTGTLTLTLI</sequence>
<evidence type="ECO:0000313" key="3">
    <source>
        <dbReference type="EMBL" id="GAA4982386.1"/>
    </source>
</evidence>
<keyword evidence="4" id="KW-1185">Reference proteome</keyword>
<name>A0ABP9HZA8_9ACTN</name>
<organism evidence="3 4">
    <name type="scientific">Yinghuangia aomiensis</name>
    <dbReference type="NCBI Taxonomy" id="676205"/>
    <lineage>
        <taxon>Bacteria</taxon>
        <taxon>Bacillati</taxon>
        <taxon>Actinomycetota</taxon>
        <taxon>Actinomycetes</taxon>
        <taxon>Kitasatosporales</taxon>
        <taxon>Streptomycetaceae</taxon>
        <taxon>Yinghuangia</taxon>
    </lineage>
</organism>
<feature type="compositionally biased region" description="Low complexity" evidence="1">
    <location>
        <begin position="207"/>
        <end position="292"/>
    </location>
</feature>